<organism evidence="5 6">
    <name type="scientific">Rhizocola hellebori</name>
    <dbReference type="NCBI Taxonomy" id="1392758"/>
    <lineage>
        <taxon>Bacteria</taxon>
        <taxon>Bacillati</taxon>
        <taxon>Actinomycetota</taxon>
        <taxon>Actinomycetes</taxon>
        <taxon>Micromonosporales</taxon>
        <taxon>Micromonosporaceae</taxon>
        <taxon>Rhizocola</taxon>
    </lineage>
</organism>
<dbReference type="PROSITE" id="PS51257">
    <property type="entry name" value="PROKAR_LIPOPROTEIN"/>
    <property type="match status" value="1"/>
</dbReference>
<dbReference type="PANTHER" id="PTHR30483">
    <property type="entry name" value="LEUCINE-SPECIFIC-BINDING PROTEIN"/>
    <property type="match status" value="1"/>
</dbReference>
<dbReference type="Proteomes" id="UP000612899">
    <property type="component" value="Unassembled WGS sequence"/>
</dbReference>
<comment type="similarity">
    <text evidence="1">Belongs to the leucine-binding protein family.</text>
</comment>
<feature type="chain" id="PRO_5035150599" description="Leucine-binding protein domain-containing protein" evidence="3">
    <location>
        <begin position="21"/>
        <end position="406"/>
    </location>
</feature>
<keyword evidence="2 3" id="KW-0732">Signal</keyword>
<feature type="signal peptide" evidence="3">
    <location>
        <begin position="1"/>
        <end position="20"/>
    </location>
</feature>
<sequence>MYRLALVLGATSVVLSGCTAADKTPPALAIGVLSATTGGDAKAGDDAVRGAQLAVEVVNDDHSKLPVLLGPGIGLPRLNGAKLTLVSVDTRGNPEEAARQSIDMVTQRHPVGVIVADSAQVAAATASEMQRLRVPLLDASGTADYLTELGLDWYFRTGPSDRLLTEGAFAMLRRELPAGAPKVALVAEAGGDSATGSSAVKEAAERSASSVVFEHEWQGGDSANAELIAKLKTSGAEAVVAWAHTAGGAAGIIRTVASATSRPVVGLGKGFRQLTQPPATGAMMLRSVAWSAEFATRSPAAQGVTQLYEKRFGHPMTDAAAAAFTSTIALAVAVDASGSQDTAAIRTALRQESLPPTQMIMPWNGVQFAADGHNSRAAGTIEAWEGTTYRVVHPAELAARPLRWPA</sequence>
<gene>
    <name evidence="5" type="ORF">Rhe02_44980</name>
</gene>
<reference evidence="5" key="1">
    <citation type="submission" date="2021-01" db="EMBL/GenBank/DDBJ databases">
        <title>Whole genome shotgun sequence of Rhizocola hellebori NBRC 109834.</title>
        <authorList>
            <person name="Komaki H."/>
            <person name="Tamura T."/>
        </authorList>
    </citation>
    <scope>NUCLEOTIDE SEQUENCE</scope>
    <source>
        <strain evidence="5">NBRC 109834</strain>
    </source>
</reference>
<dbReference type="PANTHER" id="PTHR30483:SF37">
    <property type="entry name" value="ABC TRANSPORTER SUBSTRATE-BINDING PROTEIN"/>
    <property type="match status" value="1"/>
</dbReference>
<dbReference type="SUPFAM" id="SSF53822">
    <property type="entry name" value="Periplasmic binding protein-like I"/>
    <property type="match status" value="1"/>
</dbReference>
<dbReference type="InterPro" id="IPR028082">
    <property type="entry name" value="Peripla_BP_I"/>
</dbReference>
<dbReference type="AlphaFoldDB" id="A0A8J3VHW8"/>
<comment type="caution">
    <text evidence="5">The sequence shown here is derived from an EMBL/GenBank/DDBJ whole genome shotgun (WGS) entry which is preliminary data.</text>
</comment>
<evidence type="ECO:0000313" key="5">
    <source>
        <dbReference type="EMBL" id="GIH06431.1"/>
    </source>
</evidence>
<feature type="domain" description="Leucine-binding protein" evidence="4">
    <location>
        <begin position="29"/>
        <end position="376"/>
    </location>
</feature>
<dbReference type="EMBL" id="BONY01000027">
    <property type="protein sequence ID" value="GIH06431.1"/>
    <property type="molecule type" value="Genomic_DNA"/>
</dbReference>
<accession>A0A8J3VHW8</accession>
<keyword evidence="6" id="KW-1185">Reference proteome</keyword>
<dbReference type="Gene3D" id="3.40.50.2300">
    <property type="match status" value="2"/>
</dbReference>
<proteinExistence type="inferred from homology"/>
<evidence type="ECO:0000313" key="6">
    <source>
        <dbReference type="Proteomes" id="UP000612899"/>
    </source>
</evidence>
<dbReference type="InterPro" id="IPR028081">
    <property type="entry name" value="Leu-bd"/>
</dbReference>
<dbReference type="Pfam" id="PF13458">
    <property type="entry name" value="Peripla_BP_6"/>
    <property type="match status" value="1"/>
</dbReference>
<evidence type="ECO:0000256" key="3">
    <source>
        <dbReference type="SAM" id="SignalP"/>
    </source>
</evidence>
<name>A0A8J3VHW8_9ACTN</name>
<dbReference type="InterPro" id="IPR051010">
    <property type="entry name" value="BCAA_transport"/>
</dbReference>
<evidence type="ECO:0000256" key="2">
    <source>
        <dbReference type="ARBA" id="ARBA00022729"/>
    </source>
</evidence>
<evidence type="ECO:0000256" key="1">
    <source>
        <dbReference type="ARBA" id="ARBA00010062"/>
    </source>
</evidence>
<protein>
    <recommendedName>
        <fullName evidence="4">Leucine-binding protein domain-containing protein</fullName>
    </recommendedName>
</protein>
<evidence type="ECO:0000259" key="4">
    <source>
        <dbReference type="Pfam" id="PF13458"/>
    </source>
</evidence>